<reference evidence="12" key="1">
    <citation type="submission" date="2021-02" db="EMBL/GenBank/DDBJ databases">
        <authorList>
            <person name="Nowell W R."/>
        </authorList>
    </citation>
    <scope>NUCLEOTIDE SEQUENCE</scope>
</reference>
<proteinExistence type="inferred from homology"/>
<comment type="caution">
    <text evidence="12">The sequence shown here is derived from an EMBL/GenBank/DDBJ whole genome shotgun (WGS) entry which is preliminary data.</text>
</comment>
<evidence type="ECO:0000256" key="4">
    <source>
        <dbReference type="ARBA" id="ARBA00022679"/>
    </source>
</evidence>
<dbReference type="PANTHER" id="PTHR24067">
    <property type="entry name" value="UBIQUITIN-CONJUGATING ENZYME E2"/>
    <property type="match status" value="1"/>
</dbReference>
<dbReference type="Proteomes" id="UP000663870">
    <property type="component" value="Unassembled WGS sequence"/>
</dbReference>
<dbReference type="PROSITE" id="PS50127">
    <property type="entry name" value="UBC_2"/>
    <property type="match status" value="1"/>
</dbReference>
<name>A0A816BJ98_9BILA</name>
<organism evidence="12 13">
    <name type="scientific">Rotaria sordida</name>
    <dbReference type="NCBI Taxonomy" id="392033"/>
    <lineage>
        <taxon>Eukaryota</taxon>
        <taxon>Metazoa</taxon>
        <taxon>Spiralia</taxon>
        <taxon>Gnathifera</taxon>
        <taxon>Rotifera</taxon>
        <taxon>Eurotatoria</taxon>
        <taxon>Bdelloidea</taxon>
        <taxon>Philodinida</taxon>
        <taxon>Philodinidae</taxon>
        <taxon>Rotaria</taxon>
    </lineage>
</organism>
<accession>A0A816BJ98</accession>
<dbReference type="EMBL" id="CAJNOH010004450">
    <property type="protein sequence ID" value="CAF1369952.1"/>
    <property type="molecule type" value="Genomic_DNA"/>
</dbReference>
<feature type="domain" description="UBC core" evidence="10">
    <location>
        <begin position="2"/>
        <end position="150"/>
    </location>
</feature>
<evidence type="ECO:0000259" key="10">
    <source>
        <dbReference type="PROSITE" id="PS50127"/>
    </source>
</evidence>
<evidence type="ECO:0000256" key="7">
    <source>
        <dbReference type="ARBA" id="ARBA00022840"/>
    </source>
</evidence>
<evidence type="ECO:0000313" key="13">
    <source>
        <dbReference type="Proteomes" id="UP000663870"/>
    </source>
</evidence>
<evidence type="ECO:0000313" key="11">
    <source>
        <dbReference type="EMBL" id="CAF1369952.1"/>
    </source>
</evidence>
<dbReference type="GO" id="GO:0005524">
    <property type="term" value="F:ATP binding"/>
    <property type="evidence" value="ECO:0007669"/>
    <property type="project" value="UniProtKB-UniRule"/>
</dbReference>
<keyword evidence="4" id="KW-0808">Transferase</keyword>
<dbReference type="InterPro" id="IPR016135">
    <property type="entry name" value="UBQ-conjugating_enzyme/RWD"/>
</dbReference>
<feature type="active site" description="Glycyl thioester intermediate" evidence="8">
    <location>
        <position position="88"/>
    </location>
</feature>
<evidence type="ECO:0000256" key="2">
    <source>
        <dbReference type="ARBA" id="ARBA00004906"/>
    </source>
</evidence>
<evidence type="ECO:0000256" key="8">
    <source>
        <dbReference type="PROSITE-ProRule" id="PRU10133"/>
    </source>
</evidence>
<sequence length="156" mass="18024">MAFLKRLRLHYLELKKDLPPLCHAEPEDPEKDLTHWIGYIDGPEHTPFAGGRFHLIIDFPADFPFTAPDIRFTTPIYHPNISTKGEICLDILHSQWSPALSIRALLVSLCSLLSDPNLTHGLNKDALKLYQTDQRKYEEIIREWTREYAGDRSSLK</sequence>
<dbReference type="Pfam" id="PF00179">
    <property type="entry name" value="UQ_con"/>
    <property type="match status" value="1"/>
</dbReference>
<dbReference type="FunFam" id="3.10.110.10:FF:000101">
    <property type="entry name" value="Ubiquitin-conjugating enzyme E2 D2"/>
    <property type="match status" value="1"/>
</dbReference>
<evidence type="ECO:0000313" key="12">
    <source>
        <dbReference type="EMBL" id="CAF1611165.1"/>
    </source>
</evidence>
<dbReference type="InterPro" id="IPR000608">
    <property type="entry name" value="UBC"/>
</dbReference>
<dbReference type="PROSITE" id="PS00183">
    <property type="entry name" value="UBC_1"/>
    <property type="match status" value="1"/>
</dbReference>
<protein>
    <recommendedName>
        <fullName evidence="3">E2 ubiquitin-conjugating enzyme</fullName>
        <ecNumber evidence="3">2.3.2.23</ecNumber>
    </recommendedName>
</protein>
<dbReference type="InterPro" id="IPR023313">
    <property type="entry name" value="UBQ-conjugating_AS"/>
</dbReference>
<comment type="catalytic activity">
    <reaction evidence="1">
        <text>S-ubiquitinyl-[E1 ubiquitin-activating enzyme]-L-cysteine + [E2 ubiquitin-conjugating enzyme]-L-cysteine = [E1 ubiquitin-activating enzyme]-L-cysteine + S-ubiquitinyl-[E2 ubiquitin-conjugating enzyme]-L-cysteine.</text>
        <dbReference type="EC" id="2.3.2.23"/>
    </reaction>
</comment>
<evidence type="ECO:0000256" key="5">
    <source>
        <dbReference type="ARBA" id="ARBA00022741"/>
    </source>
</evidence>
<dbReference type="GO" id="GO:0061631">
    <property type="term" value="F:ubiquitin conjugating enzyme activity"/>
    <property type="evidence" value="ECO:0007669"/>
    <property type="project" value="UniProtKB-EC"/>
</dbReference>
<keyword evidence="13" id="KW-1185">Reference proteome</keyword>
<dbReference type="EMBL" id="CAJNOL010005879">
    <property type="protein sequence ID" value="CAF1611165.1"/>
    <property type="molecule type" value="Genomic_DNA"/>
</dbReference>
<dbReference type="Gene3D" id="3.10.110.10">
    <property type="entry name" value="Ubiquitin Conjugating Enzyme"/>
    <property type="match status" value="1"/>
</dbReference>
<gene>
    <name evidence="12" type="ORF">JXQ802_LOCUS49408</name>
    <name evidence="11" type="ORF">PYM288_LOCUS33309</name>
</gene>
<dbReference type="SUPFAM" id="SSF54495">
    <property type="entry name" value="UBC-like"/>
    <property type="match status" value="1"/>
</dbReference>
<evidence type="ECO:0000256" key="3">
    <source>
        <dbReference type="ARBA" id="ARBA00012486"/>
    </source>
</evidence>
<keyword evidence="6 9" id="KW-0833">Ubl conjugation pathway</keyword>
<comment type="pathway">
    <text evidence="2">Protein modification; protein ubiquitination.</text>
</comment>
<dbReference type="SMART" id="SM00212">
    <property type="entry name" value="UBCc"/>
    <property type="match status" value="1"/>
</dbReference>
<dbReference type="Proteomes" id="UP000663854">
    <property type="component" value="Unassembled WGS sequence"/>
</dbReference>
<comment type="similarity">
    <text evidence="9">Belongs to the ubiquitin-conjugating enzyme family.</text>
</comment>
<dbReference type="EC" id="2.3.2.23" evidence="3"/>
<dbReference type="AlphaFoldDB" id="A0A816BJ98"/>
<evidence type="ECO:0000256" key="6">
    <source>
        <dbReference type="ARBA" id="ARBA00022786"/>
    </source>
</evidence>
<dbReference type="InterPro" id="IPR050113">
    <property type="entry name" value="Ub_conjugating_enzyme"/>
</dbReference>
<evidence type="ECO:0000256" key="9">
    <source>
        <dbReference type="RuleBase" id="RU362109"/>
    </source>
</evidence>
<keyword evidence="5 9" id="KW-0547">Nucleotide-binding</keyword>
<evidence type="ECO:0000256" key="1">
    <source>
        <dbReference type="ARBA" id="ARBA00000485"/>
    </source>
</evidence>
<keyword evidence="7 9" id="KW-0067">ATP-binding</keyword>